<dbReference type="CDD" id="cd06550">
    <property type="entry name" value="TM_ABC_iron-siderophores_like"/>
    <property type="match status" value="1"/>
</dbReference>
<dbReference type="AlphaFoldDB" id="K8PIW5"/>
<dbReference type="GO" id="GO:0033214">
    <property type="term" value="P:siderophore-iron import into cell"/>
    <property type="evidence" value="ECO:0007669"/>
    <property type="project" value="TreeGrafter"/>
</dbReference>
<accession>K8PIW5</accession>
<reference evidence="9 10" key="1">
    <citation type="submission" date="2012-04" db="EMBL/GenBank/DDBJ databases">
        <title>The Genome Sequence of Afipia clevelandensis ATCC 49720.</title>
        <authorList>
            <consortium name="The Broad Institute Genome Sequencing Platform"/>
            <person name="Earl A."/>
            <person name="Ward D."/>
            <person name="Feldgarden M."/>
            <person name="Gevers D."/>
            <person name="Huys G."/>
            <person name="Walker B."/>
            <person name="Young S.K."/>
            <person name="Zeng Q."/>
            <person name="Gargeya S."/>
            <person name="Fitzgerald M."/>
            <person name="Haas B."/>
            <person name="Abouelleil A."/>
            <person name="Alvarado L."/>
            <person name="Arachchi H.M."/>
            <person name="Berlin A."/>
            <person name="Chapman S.B."/>
            <person name="Goldberg J."/>
            <person name="Griggs A."/>
            <person name="Gujja S."/>
            <person name="Hansen M."/>
            <person name="Howarth C."/>
            <person name="Imamovic A."/>
            <person name="Larimer J."/>
            <person name="McCowen C."/>
            <person name="Montmayeur A."/>
            <person name="Murphy C."/>
            <person name="Neiman D."/>
            <person name="Pearson M."/>
            <person name="Priest M."/>
            <person name="Roberts A."/>
            <person name="Saif S."/>
            <person name="Shea T."/>
            <person name="Sisk P."/>
            <person name="Sykes S."/>
            <person name="Wortman J."/>
            <person name="Nusbaum C."/>
            <person name="Birren B."/>
        </authorList>
    </citation>
    <scope>NUCLEOTIDE SEQUENCE [LARGE SCALE GENOMIC DNA]</scope>
    <source>
        <strain evidence="9 10">ATCC 49720</strain>
    </source>
</reference>
<evidence type="ECO:0000256" key="6">
    <source>
        <dbReference type="ARBA" id="ARBA00022989"/>
    </source>
</evidence>
<organism evidence="9 10">
    <name type="scientific">Afipia clevelandensis ATCC 49720</name>
    <dbReference type="NCBI Taxonomy" id="883079"/>
    <lineage>
        <taxon>Bacteria</taxon>
        <taxon>Pseudomonadati</taxon>
        <taxon>Pseudomonadota</taxon>
        <taxon>Alphaproteobacteria</taxon>
        <taxon>Hyphomicrobiales</taxon>
        <taxon>Nitrobacteraceae</taxon>
        <taxon>Afipia</taxon>
    </lineage>
</organism>
<dbReference type="Proteomes" id="UP000001095">
    <property type="component" value="Unassembled WGS sequence"/>
</dbReference>
<dbReference type="PANTHER" id="PTHR30472:SF25">
    <property type="entry name" value="ABC TRANSPORTER PERMEASE PROTEIN MJ0876-RELATED"/>
    <property type="match status" value="1"/>
</dbReference>
<comment type="caution">
    <text evidence="9">The sequence shown here is derived from an EMBL/GenBank/DDBJ whole genome shotgun (WGS) entry which is preliminary data.</text>
</comment>
<feature type="transmembrane region" description="Helical" evidence="8">
    <location>
        <begin position="27"/>
        <end position="52"/>
    </location>
</feature>
<feature type="transmembrane region" description="Helical" evidence="8">
    <location>
        <begin position="344"/>
        <end position="363"/>
    </location>
</feature>
<gene>
    <name evidence="9" type="ORF">HMPREF9696_00140</name>
</gene>
<name>K8PIW5_9BRAD</name>
<evidence type="ECO:0000313" key="10">
    <source>
        <dbReference type="Proteomes" id="UP000001095"/>
    </source>
</evidence>
<evidence type="ECO:0000256" key="5">
    <source>
        <dbReference type="ARBA" id="ARBA00022692"/>
    </source>
</evidence>
<dbReference type="Gene3D" id="1.10.3470.10">
    <property type="entry name" value="ABC transporter involved in vitamin B12 uptake, BtuC"/>
    <property type="match status" value="1"/>
</dbReference>
<evidence type="ECO:0000256" key="7">
    <source>
        <dbReference type="ARBA" id="ARBA00023136"/>
    </source>
</evidence>
<feature type="transmembrane region" description="Helical" evidence="8">
    <location>
        <begin position="154"/>
        <end position="174"/>
    </location>
</feature>
<evidence type="ECO:0000256" key="4">
    <source>
        <dbReference type="ARBA" id="ARBA00022475"/>
    </source>
</evidence>
<keyword evidence="7 8" id="KW-0472">Membrane</keyword>
<comment type="similarity">
    <text evidence="2">Belongs to the binding-protein-dependent transport system permease family. FecCD subfamily.</text>
</comment>
<keyword evidence="3" id="KW-0813">Transport</keyword>
<feature type="transmembrane region" description="Helical" evidence="8">
    <location>
        <begin position="228"/>
        <end position="249"/>
    </location>
</feature>
<dbReference type="GO" id="GO:0022857">
    <property type="term" value="F:transmembrane transporter activity"/>
    <property type="evidence" value="ECO:0007669"/>
    <property type="project" value="InterPro"/>
</dbReference>
<evidence type="ECO:0000313" key="9">
    <source>
        <dbReference type="EMBL" id="EKS42597.1"/>
    </source>
</evidence>
<feature type="transmembrane region" description="Helical" evidence="8">
    <location>
        <begin position="115"/>
        <end position="133"/>
    </location>
</feature>
<dbReference type="PATRIC" id="fig|883079.3.peg.147"/>
<evidence type="ECO:0000256" key="8">
    <source>
        <dbReference type="SAM" id="Phobius"/>
    </source>
</evidence>
<feature type="transmembrane region" description="Helical" evidence="8">
    <location>
        <begin position="275"/>
        <end position="304"/>
    </location>
</feature>
<feature type="transmembrane region" description="Helical" evidence="8">
    <location>
        <begin position="316"/>
        <end position="338"/>
    </location>
</feature>
<dbReference type="HOGENOM" id="CLU_013016_0_3_5"/>
<dbReference type="EMBL" id="AGWY01000001">
    <property type="protein sequence ID" value="EKS42597.1"/>
    <property type="molecule type" value="Genomic_DNA"/>
</dbReference>
<keyword evidence="5 8" id="KW-0812">Transmembrane</keyword>
<dbReference type="SUPFAM" id="SSF81345">
    <property type="entry name" value="ABC transporter involved in vitamin B12 uptake, BtuC"/>
    <property type="match status" value="1"/>
</dbReference>
<dbReference type="InterPro" id="IPR000522">
    <property type="entry name" value="ABC_transptr_permease_BtuC"/>
</dbReference>
<comment type="subcellular location">
    <subcellularLocation>
        <location evidence="1">Cell membrane</location>
        <topology evidence="1">Multi-pass membrane protein</topology>
    </subcellularLocation>
</comment>
<feature type="transmembrane region" description="Helical" evidence="8">
    <location>
        <begin position="180"/>
        <end position="207"/>
    </location>
</feature>
<evidence type="ECO:0000256" key="2">
    <source>
        <dbReference type="ARBA" id="ARBA00007935"/>
    </source>
</evidence>
<dbReference type="Pfam" id="PF01032">
    <property type="entry name" value="FecCD"/>
    <property type="match status" value="1"/>
</dbReference>
<keyword evidence="4" id="KW-1003">Cell membrane</keyword>
<dbReference type="FunFam" id="1.10.3470.10:FF:000001">
    <property type="entry name" value="Vitamin B12 ABC transporter permease BtuC"/>
    <property type="match status" value="1"/>
</dbReference>
<dbReference type="InterPro" id="IPR037294">
    <property type="entry name" value="ABC_BtuC-like"/>
</dbReference>
<evidence type="ECO:0000256" key="1">
    <source>
        <dbReference type="ARBA" id="ARBA00004651"/>
    </source>
</evidence>
<keyword evidence="6 8" id="KW-1133">Transmembrane helix</keyword>
<dbReference type="PANTHER" id="PTHR30472">
    <property type="entry name" value="FERRIC ENTEROBACTIN TRANSPORT SYSTEM PERMEASE PROTEIN"/>
    <property type="match status" value="1"/>
</dbReference>
<feature type="transmembrane region" description="Helical" evidence="8">
    <location>
        <begin position="83"/>
        <end position="103"/>
    </location>
</feature>
<keyword evidence="10" id="KW-1185">Reference proteome</keyword>
<dbReference type="GO" id="GO:0005886">
    <property type="term" value="C:plasma membrane"/>
    <property type="evidence" value="ECO:0007669"/>
    <property type="project" value="UniProtKB-SubCell"/>
</dbReference>
<sequence>MTAAGSASAMSQPPARSASIRPSAPLVYAVLIAGLLSVALLATTIGAAGIPLPRLAAALGLKIASADPALLARDQLVLWSIRIPRIAVAGMIGGLLALSGAIMQGLFRNPLADPALVGVSSGGAFAAACAIVISDSAISNSPWGASFRSLQLELLPVAAFAGSLLTTTLLYKIASREGRTSVAIFLLAGLAIAAIANAGIGLLVFVADDRQLRDITFWLLGSLSGATWPKAAMVAPVALLSLLMIPLIARGLDVLVLGEAEAFHTGVDVERLKKIAIVMISAMTGVAVSICGVIGFVGIVVPHLLRIVIGPGHRMLLPASVCLGAILLILADTIARVLAAPAEVPIGILTAAIGAPFFLFILLRQRALIGS</sequence>
<proteinExistence type="inferred from homology"/>
<evidence type="ECO:0000256" key="3">
    <source>
        <dbReference type="ARBA" id="ARBA00022448"/>
    </source>
</evidence>
<protein>
    <submittedName>
        <fullName evidence="9">Uncharacterized protein</fullName>
    </submittedName>
</protein>